<dbReference type="InParanoid" id="A0A165JSL4"/>
<protein>
    <submittedName>
        <fullName evidence="2">HAD-superfamily phosphatase</fullName>
    </submittedName>
</protein>
<dbReference type="PANTHER" id="PTHR19288:SF25">
    <property type="entry name" value="PHOSPHATIDYLGLYCEROPHOSPHATASE GEP4, MITOCHONDRIAL"/>
    <property type="match status" value="1"/>
</dbReference>
<dbReference type="GeneID" id="28895881"/>
<dbReference type="GO" id="GO:0032049">
    <property type="term" value="P:cardiolipin biosynthetic process"/>
    <property type="evidence" value="ECO:0007669"/>
    <property type="project" value="EnsemblFungi"/>
</dbReference>
<gene>
    <name evidence="2" type="ORF">L228DRAFT_235624</name>
</gene>
<dbReference type="Pfam" id="PF09419">
    <property type="entry name" value="PGP_phosphatase"/>
    <property type="match status" value="1"/>
</dbReference>
<dbReference type="InterPro" id="IPR027706">
    <property type="entry name" value="PGP_Pase"/>
</dbReference>
<feature type="signal peptide" evidence="1">
    <location>
        <begin position="1"/>
        <end position="20"/>
    </location>
</feature>
<organism evidence="2 3">
    <name type="scientific">Xylona heveae (strain CBS 132557 / TC161)</name>
    <dbReference type="NCBI Taxonomy" id="1328760"/>
    <lineage>
        <taxon>Eukaryota</taxon>
        <taxon>Fungi</taxon>
        <taxon>Dikarya</taxon>
        <taxon>Ascomycota</taxon>
        <taxon>Pezizomycotina</taxon>
        <taxon>Xylonomycetes</taxon>
        <taxon>Xylonales</taxon>
        <taxon>Xylonaceae</taxon>
        <taxon>Xylona</taxon>
    </lineage>
</organism>
<dbReference type="AlphaFoldDB" id="A0A165JSL4"/>
<evidence type="ECO:0000313" key="3">
    <source>
        <dbReference type="Proteomes" id="UP000076632"/>
    </source>
</evidence>
<dbReference type="FunCoup" id="A0A165JSL4">
    <property type="interactions" value="43"/>
</dbReference>
<evidence type="ECO:0000313" key="2">
    <source>
        <dbReference type="EMBL" id="KZF26573.1"/>
    </source>
</evidence>
<dbReference type="OrthoDB" id="198652at2759"/>
<dbReference type="OMA" id="MLMANMM"/>
<dbReference type="Proteomes" id="UP000076632">
    <property type="component" value="Unassembled WGS sequence"/>
</dbReference>
<dbReference type="NCBIfam" id="TIGR01668">
    <property type="entry name" value="YqeG_hyp_ppase"/>
    <property type="match status" value="1"/>
</dbReference>
<dbReference type="GO" id="GO:0005759">
    <property type="term" value="C:mitochondrial matrix"/>
    <property type="evidence" value="ECO:0007669"/>
    <property type="project" value="EnsemblFungi"/>
</dbReference>
<name>A0A165JSL4_XYLHT</name>
<dbReference type="EMBL" id="KV407454">
    <property type="protein sequence ID" value="KZF26573.1"/>
    <property type="molecule type" value="Genomic_DNA"/>
</dbReference>
<dbReference type="Gene3D" id="3.40.50.1000">
    <property type="entry name" value="HAD superfamily/HAD-like"/>
    <property type="match status" value="1"/>
</dbReference>
<feature type="chain" id="PRO_5007860286" evidence="1">
    <location>
        <begin position="21"/>
        <end position="216"/>
    </location>
</feature>
<evidence type="ECO:0000256" key="1">
    <source>
        <dbReference type="SAM" id="SignalP"/>
    </source>
</evidence>
<keyword evidence="3" id="KW-1185">Reference proteome</keyword>
<dbReference type="PANTHER" id="PTHR19288">
    <property type="entry name" value="4-NITROPHENYLPHOSPHATASE-RELATED"/>
    <property type="match status" value="1"/>
</dbReference>
<sequence length="216" mass="24082">MLNLSATLSVFKLFFNPSLCLPHSTVSNFSQLPIPLSRAFIRNEKAKEPDIRAVVLDKDDCFAIPHHNEIYKDYESTFRLLRETYPGRKLLIVSNSAGTTTEDPSGREASILEAATDVPVLRHSTKKPGCGAQIMSYFQQHSAETGVTHPSQIAIVGDRLLTDVMMANDMGAWGVWIKDGVVPEDKKSVFSKFEKKLHGYLTRRGYAPPTPQSPFE</sequence>
<dbReference type="GO" id="GO:0008962">
    <property type="term" value="F:phosphatidylglycerophosphatase activity"/>
    <property type="evidence" value="ECO:0007669"/>
    <property type="project" value="EnsemblFungi"/>
</dbReference>
<dbReference type="STRING" id="1328760.A0A165JSL4"/>
<proteinExistence type="predicted"/>
<dbReference type="RefSeq" id="XP_018192128.1">
    <property type="nucleotide sequence ID" value="XM_018330744.1"/>
</dbReference>
<dbReference type="InterPro" id="IPR010021">
    <property type="entry name" value="PGPP1/Gep4"/>
</dbReference>
<dbReference type="InterPro" id="IPR036412">
    <property type="entry name" value="HAD-like_sf"/>
</dbReference>
<dbReference type="SUPFAM" id="SSF56784">
    <property type="entry name" value="HAD-like"/>
    <property type="match status" value="1"/>
</dbReference>
<reference evidence="2 3" key="1">
    <citation type="journal article" date="2016" name="Fungal Biol.">
        <title>The genome of Xylona heveae provides a window into fungal endophytism.</title>
        <authorList>
            <person name="Gazis R."/>
            <person name="Kuo A."/>
            <person name="Riley R."/>
            <person name="LaButti K."/>
            <person name="Lipzen A."/>
            <person name="Lin J."/>
            <person name="Amirebrahimi M."/>
            <person name="Hesse C.N."/>
            <person name="Spatafora J.W."/>
            <person name="Henrissat B."/>
            <person name="Hainaut M."/>
            <person name="Grigoriev I.V."/>
            <person name="Hibbett D.S."/>
        </authorList>
    </citation>
    <scope>NUCLEOTIDE SEQUENCE [LARGE SCALE GENOMIC DNA]</scope>
    <source>
        <strain evidence="2 3">TC161</strain>
    </source>
</reference>
<dbReference type="InterPro" id="IPR023214">
    <property type="entry name" value="HAD_sf"/>
</dbReference>
<accession>A0A165JSL4</accession>
<dbReference type="FunFam" id="3.40.50.1000:FF:000165">
    <property type="entry name" value="HAD superfamily phosphatase"/>
    <property type="match status" value="1"/>
</dbReference>
<keyword evidence="1" id="KW-0732">Signal</keyword>
<dbReference type="GO" id="GO:0031314">
    <property type="term" value="C:extrinsic component of mitochondrial inner membrane"/>
    <property type="evidence" value="ECO:0007669"/>
    <property type="project" value="EnsemblFungi"/>
</dbReference>